<reference evidence="2" key="1">
    <citation type="journal article" date="2023" name="G3 (Bethesda)">
        <title>Genome assembly and association tests identify interacting loci associated with vigor, precocity, and sex in interspecific pistachio rootstocks.</title>
        <authorList>
            <person name="Palmer W."/>
            <person name="Jacygrad E."/>
            <person name="Sagayaradj S."/>
            <person name="Cavanaugh K."/>
            <person name="Han R."/>
            <person name="Bertier L."/>
            <person name="Beede B."/>
            <person name="Kafkas S."/>
            <person name="Golino D."/>
            <person name="Preece J."/>
            <person name="Michelmore R."/>
        </authorList>
    </citation>
    <scope>NUCLEOTIDE SEQUENCE [LARGE SCALE GENOMIC DNA]</scope>
</reference>
<organism evidence="1 2">
    <name type="scientific">Pistacia atlantica</name>
    <dbReference type="NCBI Taxonomy" id="434234"/>
    <lineage>
        <taxon>Eukaryota</taxon>
        <taxon>Viridiplantae</taxon>
        <taxon>Streptophyta</taxon>
        <taxon>Embryophyta</taxon>
        <taxon>Tracheophyta</taxon>
        <taxon>Spermatophyta</taxon>
        <taxon>Magnoliopsida</taxon>
        <taxon>eudicotyledons</taxon>
        <taxon>Gunneridae</taxon>
        <taxon>Pentapetalae</taxon>
        <taxon>rosids</taxon>
        <taxon>malvids</taxon>
        <taxon>Sapindales</taxon>
        <taxon>Anacardiaceae</taxon>
        <taxon>Pistacia</taxon>
    </lineage>
</organism>
<dbReference type="EMBL" id="CM047899">
    <property type="protein sequence ID" value="KAJ0101364.1"/>
    <property type="molecule type" value="Genomic_DNA"/>
</dbReference>
<dbReference type="Proteomes" id="UP001164250">
    <property type="component" value="Chromosome 3"/>
</dbReference>
<proteinExistence type="predicted"/>
<protein>
    <submittedName>
        <fullName evidence="1">Uncharacterized protein</fullName>
    </submittedName>
</protein>
<name>A0ACC1BQY8_9ROSI</name>
<keyword evidence="2" id="KW-1185">Reference proteome</keyword>
<comment type="caution">
    <text evidence="1">The sequence shown here is derived from an EMBL/GenBank/DDBJ whole genome shotgun (WGS) entry which is preliminary data.</text>
</comment>
<evidence type="ECO:0000313" key="2">
    <source>
        <dbReference type="Proteomes" id="UP001164250"/>
    </source>
</evidence>
<accession>A0ACC1BQY8</accession>
<evidence type="ECO:0000313" key="1">
    <source>
        <dbReference type="EMBL" id="KAJ0101364.1"/>
    </source>
</evidence>
<sequence>MPRSLMMPKRPSRSVSPSTLASSLGKLMNVATVSNVRRSLPRM</sequence>
<gene>
    <name evidence="1" type="ORF">Patl1_03933</name>
</gene>